<dbReference type="AlphaFoldDB" id="A0A4C1U5S5"/>
<protein>
    <submittedName>
        <fullName evidence="2">Uncharacterized protein</fullName>
    </submittedName>
</protein>
<evidence type="ECO:0000313" key="2">
    <source>
        <dbReference type="EMBL" id="GBP21705.1"/>
    </source>
</evidence>
<organism evidence="2 3">
    <name type="scientific">Eumeta variegata</name>
    <name type="common">Bagworm moth</name>
    <name type="synonym">Eumeta japonica</name>
    <dbReference type="NCBI Taxonomy" id="151549"/>
    <lineage>
        <taxon>Eukaryota</taxon>
        <taxon>Metazoa</taxon>
        <taxon>Ecdysozoa</taxon>
        <taxon>Arthropoda</taxon>
        <taxon>Hexapoda</taxon>
        <taxon>Insecta</taxon>
        <taxon>Pterygota</taxon>
        <taxon>Neoptera</taxon>
        <taxon>Endopterygota</taxon>
        <taxon>Lepidoptera</taxon>
        <taxon>Glossata</taxon>
        <taxon>Ditrysia</taxon>
        <taxon>Tineoidea</taxon>
        <taxon>Psychidae</taxon>
        <taxon>Oiketicinae</taxon>
        <taxon>Eumeta</taxon>
    </lineage>
</organism>
<accession>A0A4C1U5S5</accession>
<evidence type="ECO:0000313" key="3">
    <source>
        <dbReference type="Proteomes" id="UP000299102"/>
    </source>
</evidence>
<dbReference type="Proteomes" id="UP000299102">
    <property type="component" value="Unassembled WGS sequence"/>
</dbReference>
<name>A0A4C1U5S5_EUMVA</name>
<sequence>MKYGPIDKIRYVCNFSSVTLECYQLRYIRGGVAPTRRYARRGLRLGPLRRCRSACPINTSPSPTCGCHFGAAGRRPRDRDRSPPPTERAVRPNFECPFVLQFFAKLFYHTTVLTHSGEAFLSRSGVRPRVCGAGRGATGGRGRERPWAAGVRASPAL</sequence>
<feature type="region of interest" description="Disordered" evidence="1">
    <location>
        <begin position="134"/>
        <end position="157"/>
    </location>
</feature>
<keyword evidence="3" id="KW-1185">Reference proteome</keyword>
<evidence type="ECO:0000256" key="1">
    <source>
        <dbReference type="SAM" id="MobiDB-lite"/>
    </source>
</evidence>
<reference evidence="2 3" key="1">
    <citation type="journal article" date="2019" name="Commun. Biol.">
        <title>The bagworm genome reveals a unique fibroin gene that provides high tensile strength.</title>
        <authorList>
            <person name="Kono N."/>
            <person name="Nakamura H."/>
            <person name="Ohtoshi R."/>
            <person name="Tomita M."/>
            <person name="Numata K."/>
            <person name="Arakawa K."/>
        </authorList>
    </citation>
    <scope>NUCLEOTIDE SEQUENCE [LARGE SCALE GENOMIC DNA]</scope>
</reference>
<gene>
    <name evidence="2" type="ORF">EVAR_16254_1</name>
</gene>
<comment type="caution">
    <text evidence="2">The sequence shown here is derived from an EMBL/GenBank/DDBJ whole genome shotgun (WGS) entry which is preliminary data.</text>
</comment>
<proteinExistence type="predicted"/>
<dbReference type="EMBL" id="BGZK01000131">
    <property type="protein sequence ID" value="GBP21705.1"/>
    <property type="molecule type" value="Genomic_DNA"/>
</dbReference>